<gene>
    <name evidence="1" type="ORF">GCM10023188_47400</name>
</gene>
<accession>A0ABP8M7X5</accession>
<protein>
    <submittedName>
        <fullName evidence="1">Uncharacterized protein</fullName>
    </submittedName>
</protein>
<reference evidence="2" key="1">
    <citation type="journal article" date="2019" name="Int. J. Syst. Evol. Microbiol.">
        <title>The Global Catalogue of Microorganisms (GCM) 10K type strain sequencing project: providing services to taxonomists for standard genome sequencing and annotation.</title>
        <authorList>
            <consortium name="The Broad Institute Genomics Platform"/>
            <consortium name="The Broad Institute Genome Sequencing Center for Infectious Disease"/>
            <person name="Wu L."/>
            <person name="Ma J."/>
        </authorList>
    </citation>
    <scope>NUCLEOTIDE SEQUENCE [LARGE SCALE GENOMIC DNA]</scope>
    <source>
        <strain evidence="2">JCM 17926</strain>
    </source>
</reference>
<dbReference type="RefSeq" id="WP_345163305.1">
    <property type="nucleotide sequence ID" value="NZ_BAABHC010000039.1"/>
</dbReference>
<evidence type="ECO:0000313" key="1">
    <source>
        <dbReference type="EMBL" id="GAA4444877.1"/>
    </source>
</evidence>
<proteinExistence type="predicted"/>
<sequence>MNHELIVRYITDDEEEEPSSHWFYKRGINWLSLNEALKEAVLEVTFLDEKETLLNVFYGNRDGMELTAVVTTQGEVICKGLLEVTEHIERHNLFIVYFRGCYANGDLFYYYGLQETADYFMVIDLNGSVIVEPRESHIEYDEEEEAFYIGSSEEAIPVSELLEKESINFSW</sequence>
<keyword evidence="2" id="KW-1185">Reference proteome</keyword>
<dbReference type="Proteomes" id="UP001500552">
    <property type="component" value="Unassembled WGS sequence"/>
</dbReference>
<evidence type="ECO:0000313" key="2">
    <source>
        <dbReference type="Proteomes" id="UP001500552"/>
    </source>
</evidence>
<name>A0ABP8M7X5_9BACT</name>
<comment type="caution">
    <text evidence="1">The sequence shown here is derived from an EMBL/GenBank/DDBJ whole genome shotgun (WGS) entry which is preliminary data.</text>
</comment>
<dbReference type="EMBL" id="BAABHC010000039">
    <property type="protein sequence ID" value="GAA4444877.1"/>
    <property type="molecule type" value="Genomic_DNA"/>
</dbReference>
<organism evidence="1 2">
    <name type="scientific">Pontibacter saemangeumensis</name>
    <dbReference type="NCBI Taxonomy" id="1084525"/>
    <lineage>
        <taxon>Bacteria</taxon>
        <taxon>Pseudomonadati</taxon>
        <taxon>Bacteroidota</taxon>
        <taxon>Cytophagia</taxon>
        <taxon>Cytophagales</taxon>
        <taxon>Hymenobacteraceae</taxon>
        <taxon>Pontibacter</taxon>
    </lineage>
</organism>